<accession>A0A645F5U4</accession>
<reference evidence="1" key="1">
    <citation type="submission" date="2019-08" db="EMBL/GenBank/DDBJ databases">
        <authorList>
            <person name="Kucharzyk K."/>
            <person name="Murdoch R.W."/>
            <person name="Higgins S."/>
            <person name="Loffler F."/>
        </authorList>
    </citation>
    <scope>NUCLEOTIDE SEQUENCE</scope>
</reference>
<protein>
    <submittedName>
        <fullName evidence="1">Uncharacterized protein</fullName>
    </submittedName>
</protein>
<dbReference type="EMBL" id="VSSQ01054985">
    <property type="protein sequence ID" value="MPN08892.1"/>
    <property type="molecule type" value="Genomic_DNA"/>
</dbReference>
<name>A0A645F5U4_9ZZZZ</name>
<gene>
    <name evidence="1" type="ORF">SDC9_156180</name>
</gene>
<proteinExistence type="predicted"/>
<evidence type="ECO:0000313" key="1">
    <source>
        <dbReference type="EMBL" id="MPN08892.1"/>
    </source>
</evidence>
<organism evidence="1">
    <name type="scientific">bioreactor metagenome</name>
    <dbReference type="NCBI Taxonomy" id="1076179"/>
    <lineage>
        <taxon>unclassified sequences</taxon>
        <taxon>metagenomes</taxon>
        <taxon>ecological metagenomes</taxon>
    </lineage>
</organism>
<dbReference type="AlphaFoldDB" id="A0A645F5U4"/>
<comment type="caution">
    <text evidence="1">The sequence shown here is derived from an EMBL/GenBank/DDBJ whole genome shotgun (WGS) entry which is preliminary data.</text>
</comment>
<sequence>MNLQLGVDRHHVVYRRQQRHRREVLDRIKAQVVLQMRQHGELAGGGQRQRVAVGRGARCKLGGNGCARTGLVVHNDGLAQGLAQLVSVVAADGVGGAPRWERHHQLGRAIRPGLLSACGKGVDQGQHGGKRDGGKAEGLHGIPLAVRLFVRRRCAVRE</sequence>